<protein>
    <recommendedName>
        <fullName evidence="4">VanZ like protein</fullName>
    </recommendedName>
</protein>
<dbReference type="InterPro" id="IPR008979">
    <property type="entry name" value="Galactose-bd-like_sf"/>
</dbReference>
<dbReference type="Proteomes" id="UP000295375">
    <property type="component" value="Unassembled WGS sequence"/>
</dbReference>
<evidence type="ECO:0008006" key="4">
    <source>
        <dbReference type="Google" id="ProtNLM"/>
    </source>
</evidence>
<proteinExistence type="predicted"/>
<reference evidence="2 3" key="1">
    <citation type="submission" date="2019-03" db="EMBL/GenBank/DDBJ databases">
        <title>Genomic Encyclopedia of Type Strains, Phase IV (KMG-IV): sequencing the most valuable type-strain genomes for metagenomic binning, comparative biology and taxonomic classification.</title>
        <authorList>
            <person name="Goeker M."/>
        </authorList>
    </citation>
    <scope>NUCLEOTIDE SEQUENCE [LARGE SCALE GENOMIC DNA]</scope>
    <source>
        <strain evidence="2 3">DSM 103792</strain>
    </source>
</reference>
<accession>A0A4R6UYD3</accession>
<comment type="caution">
    <text evidence="2">The sequence shown here is derived from an EMBL/GenBank/DDBJ whole genome shotgun (WGS) entry which is preliminary data.</text>
</comment>
<dbReference type="EMBL" id="SNYM01000002">
    <property type="protein sequence ID" value="TDQ50615.1"/>
    <property type="molecule type" value="Genomic_DNA"/>
</dbReference>
<feature type="transmembrane region" description="Helical" evidence="1">
    <location>
        <begin position="39"/>
        <end position="57"/>
    </location>
</feature>
<evidence type="ECO:0000313" key="3">
    <source>
        <dbReference type="Proteomes" id="UP000295375"/>
    </source>
</evidence>
<organism evidence="2 3">
    <name type="scientific">Permianibacter aggregans</name>
    <dbReference type="NCBI Taxonomy" id="1510150"/>
    <lineage>
        <taxon>Bacteria</taxon>
        <taxon>Pseudomonadati</taxon>
        <taxon>Pseudomonadota</taxon>
        <taxon>Gammaproteobacteria</taxon>
        <taxon>Pseudomonadales</taxon>
        <taxon>Pseudomonadaceae</taxon>
        <taxon>Permianibacter</taxon>
    </lineage>
</organism>
<evidence type="ECO:0000313" key="2">
    <source>
        <dbReference type="EMBL" id="TDQ50615.1"/>
    </source>
</evidence>
<keyword evidence="1" id="KW-0812">Transmembrane</keyword>
<feature type="transmembrane region" description="Helical" evidence="1">
    <location>
        <begin position="130"/>
        <end position="148"/>
    </location>
</feature>
<sequence>MRLLPSRRHRLTLLVITLMLALYLLLVLDTAQIHSRAMFALWNIAHVPLFFLLTVVFDQALSGRHPPVLRVWLTLLLPPLLIFAVATEWLQSLTARNPSGRDIAMNVLGVVLAVLWLYARHYLQSTAPRLVLRSIVVLAIAILFIRPMQMLAADWHRQKAFPVLSDFEHWTDTLNWSAGTRSAEQARDGKHALKVVLPEQPLAGASLRYFPRQWHELACLSLSVYNPQAKALPLSLRVHDNRHRQMGEAYHDRYNQNFTAKPGWNDLQVPLEKIAHAAQTRIISLDEISTVRVFYQGTPTAGTTIYIDAVRLSKETENCQASR</sequence>
<dbReference type="SUPFAM" id="SSF49785">
    <property type="entry name" value="Galactose-binding domain-like"/>
    <property type="match status" value="1"/>
</dbReference>
<keyword evidence="3" id="KW-1185">Reference proteome</keyword>
<gene>
    <name evidence="2" type="ORF">EV696_102298</name>
</gene>
<keyword evidence="1" id="KW-0472">Membrane</keyword>
<feature type="transmembrane region" description="Helical" evidence="1">
    <location>
        <begin position="12"/>
        <end position="33"/>
    </location>
</feature>
<feature type="transmembrane region" description="Helical" evidence="1">
    <location>
        <begin position="103"/>
        <end position="123"/>
    </location>
</feature>
<dbReference type="RefSeq" id="WP_133587929.1">
    <property type="nucleotide sequence ID" value="NZ_CP037953.1"/>
</dbReference>
<dbReference type="Gene3D" id="2.60.120.430">
    <property type="entry name" value="Galactose-binding lectin"/>
    <property type="match status" value="1"/>
</dbReference>
<evidence type="ECO:0000256" key="1">
    <source>
        <dbReference type="SAM" id="Phobius"/>
    </source>
</evidence>
<dbReference type="OrthoDB" id="9760450at2"/>
<name>A0A4R6UYD3_9GAMM</name>
<feature type="transmembrane region" description="Helical" evidence="1">
    <location>
        <begin position="69"/>
        <end position="91"/>
    </location>
</feature>
<dbReference type="AlphaFoldDB" id="A0A4R6UYD3"/>
<keyword evidence="1" id="KW-1133">Transmembrane helix</keyword>